<keyword evidence="4" id="KW-1185">Reference proteome</keyword>
<evidence type="ECO:0000256" key="2">
    <source>
        <dbReference type="SAM" id="SignalP"/>
    </source>
</evidence>
<feature type="compositionally biased region" description="Low complexity" evidence="1">
    <location>
        <begin position="31"/>
        <end position="48"/>
    </location>
</feature>
<feature type="region of interest" description="Disordered" evidence="1">
    <location>
        <begin position="27"/>
        <end position="48"/>
    </location>
</feature>
<evidence type="ECO:0000313" key="4">
    <source>
        <dbReference type="Proteomes" id="UP000077177"/>
    </source>
</evidence>
<reference evidence="3 4" key="2">
    <citation type="journal article" date="2016" name="Int. J. Syst. Evol. Microbiol.">
        <title>Flavisolibacter tropicus sp. nov., isolated from tropical soil.</title>
        <authorList>
            <person name="Lee J.J."/>
            <person name="Kang M.S."/>
            <person name="Kim G.S."/>
            <person name="Lee C.S."/>
            <person name="Lim S."/>
            <person name="Lee J."/>
            <person name="Roh S.H."/>
            <person name="Kang H."/>
            <person name="Ha J.M."/>
            <person name="Bae S."/>
            <person name="Jung H.Y."/>
            <person name="Kim M.K."/>
        </authorList>
    </citation>
    <scope>NUCLEOTIDE SEQUENCE [LARGE SCALE GENOMIC DNA]</scope>
    <source>
        <strain evidence="3 4">LCS9</strain>
    </source>
</reference>
<evidence type="ECO:0000256" key="1">
    <source>
        <dbReference type="SAM" id="MobiDB-lite"/>
    </source>
</evidence>
<dbReference type="PROSITE" id="PS51257">
    <property type="entry name" value="PROKAR_LIPOPROTEIN"/>
    <property type="match status" value="1"/>
</dbReference>
<feature type="signal peptide" evidence="2">
    <location>
        <begin position="1"/>
        <end position="21"/>
    </location>
</feature>
<name>A0A172TR62_9BACT</name>
<dbReference type="KEGG" id="fla:SY85_01060"/>
<dbReference type="PATRIC" id="fig|1492898.3.peg.239"/>
<proteinExistence type="predicted"/>
<evidence type="ECO:0000313" key="3">
    <source>
        <dbReference type="EMBL" id="ANE49297.1"/>
    </source>
</evidence>
<dbReference type="STRING" id="1492898.SY85_01060"/>
<dbReference type="EMBL" id="CP011390">
    <property type="protein sequence ID" value="ANE49297.1"/>
    <property type="molecule type" value="Genomic_DNA"/>
</dbReference>
<dbReference type="AlphaFoldDB" id="A0A172TR62"/>
<accession>A0A172TR62</accession>
<dbReference type="RefSeq" id="WP_066401375.1">
    <property type="nucleotide sequence ID" value="NZ_CP011390.1"/>
</dbReference>
<feature type="chain" id="PRO_5008001019" description="BON domain-containing protein" evidence="2">
    <location>
        <begin position="22"/>
        <end position="114"/>
    </location>
</feature>
<dbReference type="OrthoDB" id="1097785at2"/>
<sequence>MKRFFVPLSLGVMLLAGFTLQSCGNKKKVDTTTTTTTTTPETTTSTEPVTISSDDALKKGVTDATKDFPGVTATVNNGEITLTGTIKRDRLPTLMQSLNTLQPKKINNNLTIQQ</sequence>
<evidence type="ECO:0008006" key="5">
    <source>
        <dbReference type="Google" id="ProtNLM"/>
    </source>
</evidence>
<organism evidence="3 4">
    <name type="scientific">Flavisolibacter tropicus</name>
    <dbReference type="NCBI Taxonomy" id="1492898"/>
    <lineage>
        <taxon>Bacteria</taxon>
        <taxon>Pseudomonadati</taxon>
        <taxon>Bacteroidota</taxon>
        <taxon>Chitinophagia</taxon>
        <taxon>Chitinophagales</taxon>
        <taxon>Chitinophagaceae</taxon>
        <taxon>Flavisolibacter</taxon>
    </lineage>
</organism>
<keyword evidence="2" id="KW-0732">Signal</keyword>
<protein>
    <recommendedName>
        <fullName evidence="5">BON domain-containing protein</fullName>
    </recommendedName>
</protein>
<reference evidence="4" key="1">
    <citation type="submission" date="2015-01" db="EMBL/GenBank/DDBJ databases">
        <title>Flavisolibacter sp./LCS9/ whole genome sequencing.</title>
        <authorList>
            <person name="Kim M.K."/>
            <person name="Srinivasan S."/>
            <person name="Lee J.-J."/>
        </authorList>
    </citation>
    <scope>NUCLEOTIDE SEQUENCE [LARGE SCALE GENOMIC DNA]</scope>
    <source>
        <strain evidence="4">LCS9</strain>
    </source>
</reference>
<dbReference type="Proteomes" id="UP000077177">
    <property type="component" value="Chromosome"/>
</dbReference>
<gene>
    <name evidence="3" type="ORF">SY85_01060</name>
</gene>